<dbReference type="UniPathway" id="UPA00378"/>
<evidence type="ECO:0000256" key="10">
    <source>
        <dbReference type="ARBA" id="ARBA00022833"/>
    </source>
</evidence>
<keyword evidence="6 16" id="KW-0812">Transmembrane</keyword>
<comment type="similarity">
    <text evidence="3 16">Belongs to the glycosyltransferase 22 family.</text>
</comment>
<keyword evidence="10" id="KW-0862">Zinc</keyword>
<feature type="compositionally biased region" description="Basic and acidic residues" evidence="18">
    <location>
        <begin position="220"/>
        <end position="239"/>
    </location>
</feature>
<sequence length="2353" mass="266601">MFDERRQTTVKGIDRSYPLEPLENKPRKQSNGNGVQKNGNLTVNRQSVTVKRVARADVNSNLNGGKPVVSYHEEITRESFGPSARQQEDDEFGNENHVARYANGNHPDETHIEEVLDDDMIERNRMMAKLHLMEYDETLKHRVKNDLESEEFPEDFMVDVPDKLPKQSVTKKLSQAEARLERFKNANAKRGNSVTKNTTIASKKRSDPIFPAKSSCSQDRVAKTRTREVSDRGSRKGDKSPGSSRPRAGTVASETVQAISDSERSASRTDGSPRFFCKESEKSATTYATDSKTRTKLSNELRGRTRRSESPKLSRGESEKSIHAVDPKTAGKFSPDSVRDETGRSNRFFCKESEKSATTYAVDSRTDRRLSSEALTDVKRRSDSPKSFTEESGKSTTTRKIDSKTAKTSTREISNDRKDVRRRSKSPKFFSERPEESDFKRRSESPKFFCKESEKSATTYAIDSKIESELDKSTREVSKIVKDVKRRSESPKYAIDSKTPQRLTRQNSKHITDFKRRSESPKFFYKESEKSATTYAIDSKIESELDKSTREVSKTVKDVKRRSESPKYAIDSKDITDFKRRSESPKFFFKESEKSATTYAIDSKIESELDKSTREVSKIVKDVKRRSESPKYAIDSKTPQRLTRQNSKHITDFKRRSESPKFFCKESEKSATTYAIDSETGEKFSPDFSKARKPRSSTPKFLCEGSEKSENTYIIDSRSHSTKSTNVFERLTRERSSSPRFLCEGTKSATTMSFDSRDTSKSPSFVQKSMKKRSDSSKIHSTSGKHQVPALSTAKSRSPDFAKSFRKSNTSPQFFPSYSADRSATIMMVTPETISKSKTHYGSEKSTMTVKERSINEQSSSKAIAKEPLKNSRSITQKASPKSRSPTNGLKIRLSKSPDSQSTVKSAITSNRRGSGNVLRSTKLIRDAMRCQSDRNQVDCAPERQAKGSLTISGKSMDTDGISDEWKLAERSRDEVDRKVDERAGSPAAGELAVTEPSGKSCAEVDTGIEEITMPDRYIKQEQSRGTYSRSSNKTSAGGEKSSVEKLVAKSPSPETTKATETSSRARRNVPASPSKSPDTVARRPSTELKAQDTKSTKRPTPMKGTEPIGNRKTTTTTTMTTTTTTAATTSTSTRKSTDVVDGAILENGLHLRDQTAETKYDNDSPTTKKSDAFVIDFDEQPPKENDAPLPRKPLYRKQSTEKQIPSTQSVRPPSSVSSTSSASSVQGQVSGSRGKMASRAKTPISGSTPYKGSAGSKSGGGAAAVESLVACKVCGRRFAQDRVSLHEQICAKTGQKKRKQFDAMIYRVRGTDIEPFFKKGLVKKQLEKSKKPEVKSNWRRKHEDFINAIRSAKQVQAHLAAGGKLSDLPPPPVSDNCDYIQCPHCGRKFNKAAAERHIPKCEHMLHNKPIHSRAPKPRLRATLGLLIIGALKLYRDALQSIFGLQFTKWFVAITVTQYHFMYYLSRPLPNIMALPLVLLALHGWLKQNHMIFIWSSAAAIIMFRAELAMLLGLFLLYDIANKKLTIPRLFKIAVPAGIFFLLLTVTIDSIFWRRLLWPEGEVFYFNTILNRSSEWGTSPFLWYFYSALPRGLALSYLLIPLGMLWDARVRALTVPGIVFIGLFSFLPHKELRFIIYVFPLLNVSAAAVCHRIWENRAKSPWNGFLALIILSHLVFNALFSMFLLCVAGSNYPGGLAIAKLHRLEKDSLYPVHVHIDILTAQTGVSRFTQTNNSWIYSKQENLTIDSPEMLQFTHLLMEAKSKYSPNIKPYLKTHDILDSVDGFSHIALNYNILPPIKIKTRPIIFIMKRKPNIQYDPKKATLQTYLKQSNESFIEKRIERRHIINDTVKHMEPILDEIMESLEQFEKPLNINYVNVFDTEVQDTIKLENITYDSTEFVESLSIEEIPNILAKNNLSHLETSTNEEKLEIIPKLEDHVMTESNLKLQTDVDNDFNISEQKLELKKEENEKPEVTKERLKFGNAQQDTSTLKEVVKKIIQEKMEAVKHKKDAMDEKALPEIPQKINAKMKRIIPIKTESPQKIKIITKQELKEKSVSVQELKEKSTVIQEVKEKPAIIQEIKEKPTEIQETTNEYKPINVKESIRNIINQFKEFEKDFVHEDLEINKREIHVEYNEQSIEVNTKPAEDSPSVDIATEVMGTKIIKDAKESLKDIIYQFKQIKNELTSEEDDEFEKIEATYMERPIAETLMQFSEALKNLIQRRKKNKIFAINPFENKRDMPKLQTTTKITAEDLQFPIESSKYSKVQDYDNDKKLYSTEKVEKVIQNINSKDSSSPGTNKVLQEKYFMTHTNSKNIPLNAQKSTNSVSNNIGNNYAFNEKNETTRKNVGNSSND</sequence>
<feature type="compositionally biased region" description="Polar residues" evidence="18">
    <location>
        <begin position="897"/>
        <end position="918"/>
    </location>
</feature>
<evidence type="ECO:0000256" key="6">
    <source>
        <dbReference type="ARBA" id="ARBA00022692"/>
    </source>
</evidence>
<evidence type="ECO:0000256" key="8">
    <source>
        <dbReference type="ARBA" id="ARBA00022771"/>
    </source>
</evidence>
<evidence type="ECO:0000256" key="7">
    <source>
        <dbReference type="ARBA" id="ARBA00022723"/>
    </source>
</evidence>
<keyword evidence="11 16" id="KW-1133">Transmembrane helix</keyword>
<comment type="catalytic activity">
    <reaction evidence="14">
        <text>an alpha-D-Man-(1-&gt;2)-alpha-D-Man-(1-&gt;2)-alpha-D-Man-(1-&gt;3)-[alpha-D-Man-(1-&gt;2)-alpha-D-Man-(1-&gt;3)-alpha-D-Man-(1-&gt;6)]-beta-D-Man-(1-&gt;4)-beta-D-GlcNAc-(1-&gt;4)-alpha-D-GlcNAc-diphospho-di-trans,poly-cis-dolichol + a di-trans,poly-cis-dolichyl beta-D-mannosyl phosphate = an alpha-D-Man-(1-&gt;2)-alpha-D-Man-(1-&gt;2)-alpha-D-Man-(1-&gt;3)-[alpha-D-Man-(1-&gt;2)-alpha-D-Man-(1-&gt;3)-[alpha-D-Man-(1-&gt;6)]-alpha-D-Man-(1-&gt;6)]-beta-D-Man-(1-&gt;4)-beta-D-GlcNAc-(1-&gt;4)-alpha-D-GlcNAc-diphospho-di-trans,poly-cis-dolichol + a di-trans,poly-cis-dolichyl phosphate + H(+)</text>
        <dbReference type="Rhea" id="RHEA:29535"/>
        <dbReference type="Rhea" id="RHEA-COMP:19498"/>
        <dbReference type="Rhea" id="RHEA-COMP:19501"/>
        <dbReference type="Rhea" id="RHEA-COMP:19518"/>
        <dbReference type="Rhea" id="RHEA-COMP:19519"/>
        <dbReference type="ChEBI" id="CHEBI:15378"/>
        <dbReference type="ChEBI" id="CHEBI:57683"/>
        <dbReference type="ChEBI" id="CHEBI:58211"/>
        <dbReference type="ChEBI" id="CHEBI:132517"/>
        <dbReference type="ChEBI" id="CHEBI:132519"/>
        <dbReference type="EC" id="2.4.1.260"/>
    </reaction>
    <physiologicalReaction direction="left-to-right" evidence="14">
        <dbReference type="Rhea" id="RHEA:29536"/>
    </physiologicalReaction>
</comment>
<evidence type="ECO:0000256" key="18">
    <source>
        <dbReference type="SAM" id="MobiDB-lite"/>
    </source>
</evidence>
<feature type="region of interest" description="Disordered" evidence="18">
    <location>
        <begin position="482"/>
        <end position="516"/>
    </location>
</feature>
<accession>A0A310SI88</accession>
<comment type="pathway">
    <text evidence="2">Protein modification; protein glycosylation.</text>
</comment>
<protein>
    <recommendedName>
        <fullName evidence="16">Mannosyltransferase</fullName>
        <ecNumber evidence="16">2.4.1.-</ecNumber>
    </recommendedName>
</protein>
<feature type="region of interest" description="Disordered" evidence="18">
    <location>
        <begin position="675"/>
        <end position="705"/>
    </location>
</feature>
<proteinExistence type="inferred from homology"/>
<feature type="compositionally biased region" description="Basic and acidic residues" evidence="18">
    <location>
        <begin position="364"/>
        <end position="419"/>
    </location>
</feature>
<keyword evidence="7" id="KW-0479">Metal-binding</keyword>
<feature type="compositionally biased region" description="Basic and acidic residues" evidence="18">
    <location>
        <begin position="964"/>
        <end position="984"/>
    </location>
</feature>
<reference evidence="20 21" key="1">
    <citation type="submission" date="2015-07" db="EMBL/GenBank/DDBJ databases">
        <title>The genome of Eufriesea mexicana.</title>
        <authorList>
            <person name="Pan H."/>
            <person name="Kapheim K."/>
        </authorList>
    </citation>
    <scope>NUCLEOTIDE SEQUENCE [LARGE SCALE GENOMIC DNA]</scope>
    <source>
        <strain evidence="20">0111107269</strain>
        <tissue evidence="20">Whole body</tissue>
    </source>
</reference>
<keyword evidence="5 20" id="KW-0808">Transferase</keyword>
<comment type="function">
    <text evidence="13">Mannosyltransferase that operates in the biosynthetic pathway of dolichol-linked oligosaccharides, the glycan precursors employed in protein asparagine (N)-glycosylation. The assembly of dolichol-linked oligosaccharides begins on the cytosolic side of the endoplasmic reticulum membrane and finishes in its lumen. The sequential addition of sugars to dolichol pyrophosphate produces dolichol-linked oligosaccharides containing fourteen sugars, including two GlcNAcs, nine mannoses and three glucoses. Once assembled, the oligosaccharide is transferred from the lipid to nascent proteins by oligosaccharyltransferases. In the lumen of the endoplasmic reticulum, adds the eighth mannose residue in an alpha-1,6 linkage onto Man(7)GlcNAc(2)-PP-dolichol to produce Man(8)GlcNAc(2)-PP-dolichol.</text>
</comment>
<feature type="compositionally biased region" description="Basic and acidic residues" evidence="18">
    <location>
        <begin position="430"/>
        <end position="446"/>
    </location>
</feature>
<dbReference type="Pfam" id="PF13913">
    <property type="entry name" value="zf-C2HC_2"/>
    <property type="match status" value="2"/>
</dbReference>
<feature type="region of interest" description="Disordered" evidence="18">
    <location>
        <begin position="2315"/>
        <end position="2353"/>
    </location>
</feature>
<name>A0A310SI88_9HYME</name>
<feature type="transmembrane region" description="Helical" evidence="16">
    <location>
        <begin position="1581"/>
        <end position="1600"/>
    </location>
</feature>
<feature type="region of interest" description="Disordered" evidence="18">
    <location>
        <begin position="837"/>
        <end position="918"/>
    </location>
</feature>
<feature type="region of interest" description="Disordered" evidence="18">
    <location>
        <begin position="1"/>
        <end position="47"/>
    </location>
</feature>
<organism evidence="20 21">
    <name type="scientific">Eufriesea mexicana</name>
    <dbReference type="NCBI Taxonomy" id="516756"/>
    <lineage>
        <taxon>Eukaryota</taxon>
        <taxon>Metazoa</taxon>
        <taxon>Ecdysozoa</taxon>
        <taxon>Arthropoda</taxon>
        <taxon>Hexapoda</taxon>
        <taxon>Insecta</taxon>
        <taxon>Pterygota</taxon>
        <taxon>Neoptera</taxon>
        <taxon>Endopterygota</taxon>
        <taxon>Hymenoptera</taxon>
        <taxon>Apocrita</taxon>
        <taxon>Aculeata</taxon>
        <taxon>Apoidea</taxon>
        <taxon>Anthophila</taxon>
        <taxon>Apidae</taxon>
        <taxon>Eufriesea</taxon>
    </lineage>
</organism>
<feature type="region of interest" description="Disordered" evidence="18">
    <location>
        <begin position="185"/>
        <end position="446"/>
    </location>
</feature>
<feature type="transmembrane region" description="Helical" evidence="16">
    <location>
        <begin position="1530"/>
        <end position="1553"/>
    </location>
</feature>
<feature type="transmembrane region" description="Helical" evidence="16">
    <location>
        <begin position="1438"/>
        <end position="1457"/>
    </location>
</feature>
<comment type="subcellular location">
    <subcellularLocation>
        <location evidence="1 16">Endoplasmic reticulum membrane</location>
        <topology evidence="1 16">Multi-pass membrane protein</topology>
    </subcellularLocation>
</comment>
<evidence type="ECO:0000313" key="20">
    <source>
        <dbReference type="EMBL" id="OAD55042.1"/>
    </source>
</evidence>
<dbReference type="InterPro" id="IPR005599">
    <property type="entry name" value="GPI_mannosylTrfase"/>
</dbReference>
<feature type="compositionally biased region" description="Polar residues" evidence="18">
    <location>
        <begin position="2315"/>
        <end position="2335"/>
    </location>
</feature>
<evidence type="ECO:0000256" key="17">
    <source>
        <dbReference type="SAM" id="Coils"/>
    </source>
</evidence>
<dbReference type="PROSITE" id="PS52027">
    <property type="entry name" value="ZF_C2HC_C3H"/>
    <property type="match status" value="2"/>
</dbReference>
<feature type="transmembrane region" description="Helical" evidence="16">
    <location>
        <begin position="1612"/>
        <end position="1628"/>
    </location>
</feature>
<evidence type="ECO:0000259" key="19">
    <source>
        <dbReference type="PROSITE" id="PS52027"/>
    </source>
</evidence>
<feature type="compositionally biased region" description="Polar residues" evidence="18">
    <location>
        <begin position="29"/>
        <end position="47"/>
    </location>
</feature>
<feature type="compositionally biased region" description="Basic and acidic residues" evidence="18">
    <location>
        <begin position="337"/>
        <end position="355"/>
    </location>
</feature>
<feature type="compositionally biased region" description="Low complexity" evidence="18">
    <location>
        <begin position="1114"/>
        <end position="1134"/>
    </location>
</feature>
<feature type="region of interest" description="Disordered" evidence="18">
    <location>
        <begin position="752"/>
        <end position="807"/>
    </location>
</feature>
<dbReference type="GO" id="GO:0052917">
    <property type="term" value="F:dol-P-Man:Man(7)GlcNAc(2)-PP-Dol alpha-1,6-mannosyltransferase activity"/>
    <property type="evidence" value="ECO:0007669"/>
    <property type="project" value="UniProtKB-EC"/>
</dbReference>
<keyword evidence="8 15" id="KW-0863">Zinc-finger</keyword>
<dbReference type="Gene3D" id="3.30.160.60">
    <property type="entry name" value="Classic Zinc Finger"/>
    <property type="match status" value="1"/>
</dbReference>
<feature type="coiled-coil region" evidence="17">
    <location>
        <begin position="1956"/>
        <end position="2015"/>
    </location>
</feature>
<feature type="compositionally biased region" description="Basic and acidic residues" evidence="18">
    <location>
        <begin position="291"/>
        <end position="326"/>
    </location>
</feature>
<dbReference type="GO" id="GO:0006487">
    <property type="term" value="P:protein N-linked glycosylation"/>
    <property type="evidence" value="ECO:0007669"/>
    <property type="project" value="TreeGrafter"/>
</dbReference>
<evidence type="ECO:0000256" key="12">
    <source>
        <dbReference type="ARBA" id="ARBA00023136"/>
    </source>
</evidence>
<evidence type="ECO:0000256" key="16">
    <source>
        <dbReference type="RuleBase" id="RU363075"/>
    </source>
</evidence>
<feature type="domain" description="C2HC/C3H-type" evidence="19">
    <location>
        <begin position="1268"/>
        <end position="1297"/>
    </location>
</feature>
<keyword evidence="4 16" id="KW-0328">Glycosyltransferase</keyword>
<evidence type="ECO:0000256" key="2">
    <source>
        <dbReference type="ARBA" id="ARBA00004922"/>
    </source>
</evidence>
<feature type="compositionally biased region" description="Polar residues" evidence="18">
    <location>
        <begin position="1024"/>
        <end position="1036"/>
    </location>
</feature>
<feature type="compositionally biased region" description="Low complexity" evidence="18">
    <location>
        <begin position="1206"/>
        <end position="1235"/>
    </location>
</feature>
<gene>
    <name evidence="20" type="ORF">WN48_05744</name>
</gene>
<evidence type="ECO:0000256" key="13">
    <source>
        <dbReference type="ARBA" id="ARBA00044721"/>
    </source>
</evidence>
<keyword evidence="17" id="KW-0175">Coiled coil</keyword>
<dbReference type="OrthoDB" id="10255185at2759"/>
<dbReference type="Proteomes" id="UP000250275">
    <property type="component" value="Unassembled WGS sequence"/>
</dbReference>
<feature type="transmembrane region" description="Helical" evidence="16">
    <location>
        <begin position="1634"/>
        <end position="1654"/>
    </location>
</feature>
<dbReference type="Pfam" id="PF03901">
    <property type="entry name" value="Glyco_transf_22"/>
    <property type="match status" value="1"/>
</dbReference>
<evidence type="ECO:0000256" key="14">
    <source>
        <dbReference type="ARBA" id="ARBA00048899"/>
    </source>
</evidence>
<dbReference type="GO" id="GO:0005789">
    <property type="term" value="C:endoplasmic reticulum membrane"/>
    <property type="evidence" value="ECO:0007669"/>
    <property type="project" value="UniProtKB-SubCell"/>
</dbReference>
<feature type="transmembrane region" description="Helical" evidence="16">
    <location>
        <begin position="1469"/>
        <end position="1486"/>
    </location>
</feature>
<evidence type="ECO:0000256" key="9">
    <source>
        <dbReference type="ARBA" id="ARBA00022824"/>
    </source>
</evidence>
<feature type="region of interest" description="Disordered" evidence="18">
    <location>
        <begin position="944"/>
        <end position="1140"/>
    </location>
</feature>
<evidence type="ECO:0000313" key="21">
    <source>
        <dbReference type="Proteomes" id="UP000250275"/>
    </source>
</evidence>
<feature type="compositionally biased region" description="Polar residues" evidence="18">
    <location>
        <begin position="190"/>
        <end position="201"/>
    </location>
</feature>
<evidence type="ECO:0000256" key="11">
    <source>
        <dbReference type="ARBA" id="ARBA00022989"/>
    </source>
</evidence>
<evidence type="ECO:0000256" key="5">
    <source>
        <dbReference type="ARBA" id="ARBA00022679"/>
    </source>
</evidence>
<feature type="transmembrane region" description="Helical" evidence="16">
    <location>
        <begin position="1666"/>
        <end position="1685"/>
    </location>
</feature>
<dbReference type="GO" id="GO:0008270">
    <property type="term" value="F:zinc ion binding"/>
    <property type="evidence" value="ECO:0007669"/>
    <property type="project" value="UniProtKB-KW"/>
</dbReference>
<feature type="region of interest" description="Disordered" evidence="18">
    <location>
        <begin position="621"/>
        <end position="657"/>
    </location>
</feature>
<dbReference type="EC" id="2.4.1.-" evidence="16"/>
<feature type="compositionally biased region" description="Basic and acidic residues" evidence="18">
    <location>
        <begin position="1081"/>
        <end position="1096"/>
    </location>
</feature>
<evidence type="ECO:0000256" key="1">
    <source>
        <dbReference type="ARBA" id="ARBA00004477"/>
    </source>
</evidence>
<feature type="transmembrane region" description="Helical" evidence="16">
    <location>
        <begin position="1492"/>
        <end position="1518"/>
    </location>
</feature>
<feature type="compositionally biased region" description="Polar residues" evidence="18">
    <location>
        <begin position="1053"/>
        <end position="1063"/>
    </location>
</feature>
<keyword evidence="21" id="KW-1185">Reference proteome</keyword>
<dbReference type="EMBL" id="KQ763472">
    <property type="protein sequence ID" value="OAD55042.1"/>
    <property type="molecule type" value="Genomic_DNA"/>
</dbReference>
<dbReference type="PANTHER" id="PTHR22760">
    <property type="entry name" value="GLYCOSYLTRANSFERASE"/>
    <property type="match status" value="1"/>
</dbReference>
<evidence type="ECO:0000256" key="15">
    <source>
        <dbReference type="PROSITE-ProRule" id="PRU01371"/>
    </source>
</evidence>
<dbReference type="PANTHER" id="PTHR22760:SF1">
    <property type="entry name" value="DOL-P-MAN:MAN(7)GLCNAC(2)-PP-DOL ALPHA-1,6-MANNOSYLTRANSFERASE"/>
    <property type="match status" value="1"/>
</dbReference>
<dbReference type="InterPro" id="IPR049899">
    <property type="entry name" value="Znf_C2HC_C3H"/>
</dbReference>
<feature type="region of interest" description="Disordered" evidence="18">
    <location>
        <begin position="1179"/>
        <end position="1260"/>
    </location>
</feature>
<evidence type="ECO:0000256" key="4">
    <source>
        <dbReference type="ARBA" id="ARBA00022676"/>
    </source>
</evidence>
<keyword evidence="12 16" id="KW-0472">Membrane</keyword>
<evidence type="ECO:0000256" key="3">
    <source>
        <dbReference type="ARBA" id="ARBA00007063"/>
    </source>
</evidence>
<keyword evidence="9 16" id="KW-0256">Endoplasmic reticulum</keyword>
<feature type="region of interest" description="Disordered" evidence="18">
    <location>
        <begin position="1151"/>
        <end position="1170"/>
    </location>
</feature>
<feature type="compositionally biased region" description="Polar residues" evidence="18">
    <location>
        <begin position="871"/>
        <end position="888"/>
    </location>
</feature>
<feature type="domain" description="C2HC/C3H-type" evidence="19">
    <location>
        <begin position="1379"/>
        <end position="1408"/>
    </location>
</feature>